<evidence type="ECO:0000313" key="3">
    <source>
        <dbReference type="Proteomes" id="UP000273154"/>
    </source>
</evidence>
<protein>
    <submittedName>
        <fullName evidence="2">Uncharacterized protein</fullName>
    </submittedName>
</protein>
<evidence type="ECO:0000256" key="1">
    <source>
        <dbReference type="SAM" id="Phobius"/>
    </source>
</evidence>
<feature type="transmembrane region" description="Helical" evidence="1">
    <location>
        <begin position="191"/>
        <end position="212"/>
    </location>
</feature>
<feature type="transmembrane region" description="Helical" evidence="1">
    <location>
        <begin position="48"/>
        <end position="75"/>
    </location>
</feature>
<dbReference type="EMBL" id="AP019367">
    <property type="protein sequence ID" value="BBH50175.1"/>
    <property type="molecule type" value="Genomic_DNA"/>
</dbReference>
<feature type="transmembrane region" description="Helical" evidence="1">
    <location>
        <begin position="18"/>
        <end position="36"/>
    </location>
</feature>
<reference evidence="3" key="1">
    <citation type="submission" date="2018-11" db="EMBL/GenBank/DDBJ databases">
        <title>Comparative genomics of Parolsenella catena and Libanicoccus massiliensis: Reclassification of Libanicoccus massiliensis as Parolsenella massiliensis comb. nov.</title>
        <authorList>
            <person name="Sakamoto M."/>
            <person name="Ikeyama N."/>
            <person name="Murakami T."/>
            <person name="Mori H."/>
            <person name="Yuki M."/>
            <person name="Ohkuma M."/>
        </authorList>
    </citation>
    <scope>NUCLEOTIDE SEQUENCE [LARGE SCALE GENOMIC DNA]</scope>
    <source>
        <strain evidence="3">JCM 31932</strain>
    </source>
</reference>
<dbReference type="KEGG" id="pcat:Pcatena_07620"/>
<feature type="transmembrane region" description="Helical" evidence="1">
    <location>
        <begin position="257"/>
        <end position="275"/>
    </location>
</feature>
<dbReference type="Pfam" id="PF11449">
    <property type="entry name" value="ArsP_2"/>
    <property type="match status" value="1"/>
</dbReference>
<gene>
    <name evidence="2" type="ORF">Pcatena_07620</name>
</gene>
<name>A0A3G9KAN2_9ACTN</name>
<feature type="transmembrane region" description="Helical" evidence="1">
    <location>
        <begin position="113"/>
        <end position="135"/>
    </location>
</feature>
<keyword evidence="1" id="KW-1133">Transmembrane helix</keyword>
<keyword evidence="1" id="KW-0812">Transmembrane</keyword>
<sequence length="308" mass="31916">MEFVLDVVIDALKDTAELIPFLFATYVVISLLDLFASDKTTAAIQRAGHAGPLIGGVLGVVPQCGFSAMGASLYADRIVSLGTFVAVILSTSDEMLPLLLAEHVEVGLLARILVTKAVLGVILGFATDLVLRLVLGRTSLAGVDESDAGEGQDEDAEFDPSAYSCDCGCGEPLTRGQTAWWVVVNSAYRTFQVIVFIFVVSVLLNALIALVGEDALASFLSGNAVVATLVSGLVGLVPNCAASVVLTQLYIDGVLGFAPMIAGTLVAGGAGYLVLFRMNGNMRENAAIVGIVYVLGVCVGLVMLGLGL</sequence>
<feature type="transmembrane region" description="Helical" evidence="1">
    <location>
        <begin position="224"/>
        <end position="251"/>
    </location>
</feature>
<proteinExistence type="predicted"/>
<dbReference type="GeneID" id="88848889"/>
<dbReference type="Proteomes" id="UP000273154">
    <property type="component" value="Chromosome"/>
</dbReference>
<dbReference type="NCBIfam" id="NF037962">
    <property type="entry name" value="arsenic_eff"/>
    <property type="match status" value="1"/>
</dbReference>
<feature type="transmembrane region" description="Helical" evidence="1">
    <location>
        <begin position="81"/>
        <end position="101"/>
    </location>
</feature>
<dbReference type="InterPro" id="IPR021552">
    <property type="entry name" value="ArsP_2"/>
</dbReference>
<keyword evidence="1" id="KW-0472">Membrane</keyword>
<dbReference type="RefSeq" id="WP_126421773.1">
    <property type="nucleotide sequence ID" value="NZ_AP019367.1"/>
</dbReference>
<evidence type="ECO:0000313" key="2">
    <source>
        <dbReference type="EMBL" id="BBH50175.1"/>
    </source>
</evidence>
<dbReference type="OrthoDB" id="9783550at2"/>
<organism evidence="2 3">
    <name type="scientific">Parolsenella catena</name>
    <dbReference type="NCBI Taxonomy" id="2003188"/>
    <lineage>
        <taxon>Bacteria</taxon>
        <taxon>Bacillati</taxon>
        <taxon>Actinomycetota</taxon>
        <taxon>Coriobacteriia</taxon>
        <taxon>Coriobacteriales</taxon>
        <taxon>Atopobiaceae</taxon>
        <taxon>Parolsenella</taxon>
    </lineage>
</organism>
<dbReference type="AlphaFoldDB" id="A0A3G9KAN2"/>
<keyword evidence="3" id="KW-1185">Reference proteome</keyword>
<feature type="transmembrane region" description="Helical" evidence="1">
    <location>
        <begin position="287"/>
        <end position="306"/>
    </location>
</feature>
<accession>A0A3G9KAN2</accession>